<dbReference type="Gene3D" id="1.20.5.110">
    <property type="match status" value="1"/>
</dbReference>
<name>A0A7C9P577_9PROT</name>
<dbReference type="HAMAP" id="MF_02066">
    <property type="entry name" value="CpoB"/>
    <property type="match status" value="1"/>
</dbReference>
<dbReference type="InterPro" id="IPR039565">
    <property type="entry name" value="BamD-like"/>
</dbReference>
<sequence precursor="true">MALRPLFSFAFVLALMLVRPAWAADTDELARQLQAMQQIVSSLDARLAKLENVTQQNQPLLGMLQEVEALKSEVAKLRGQAEVQVHQMDTLGKRQNDLYVDLDQRVTDLAKSLKPASTAGVGVPEVAPTQPAPAAVAASPSGPVAAPSAPQLDPMMESRSYEASLDHFRGANYAGAIAGFKGFLKAYPDSTLASNAQYWIGYSYYALKDYKSSLAHQQKLVAVYPTSAKVPDALLNIASSMIALDDLTGARKVLEELVAKYPGTNAANLATRRLSALK</sequence>
<evidence type="ECO:0000259" key="4">
    <source>
        <dbReference type="Pfam" id="PF16331"/>
    </source>
</evidence>
<accession>A0A7C9P577</accession>
<feature type="domain" description="Outer membrane lipoprotein BamD-like" evidence="3">
    <location>
        <begin position="156"/>
        <end position="278"/>
    </location>
</feature>
<dbReference type="AlphaFoldDB" id="A0A7C9P577"/>
<organism evidence="5 6">
    <name type="scientific">Sulfuriferula multivorans</name>
    <dbReference type="NCBI Taxonomy" id="1559896"/>
    <lineage>
        <taxon>Bacteria</taxon>
        <taxon>Pseudomonadati</taxon>
        <taxon>Pseudomonadota</taxon>
        <taxon>Betaproteobacteria</taxon>
        <taxon>Nitrosomonadales</taxon>
        <taxon>Sulfuricellaceae</taxon>
        <taxon>Sulfuriferula</taxon>
    </lineage>
</organism>
<reference evidence="5 6" key="1">
    <citation type="submission" date="2019-09" db="EMBL/GenBank/DDBJ databases">
        <title>H2 Metabolism Revealed by Metagenomic Analysis in Subglacial Sediment of East Antarctica.</title>
        <authorList>
            <person name="Yang Z."/>
            <person name="Zhang Y."/>
            <person name="Lv Y."/>
            <person name="Yan W."/>
            <person name="Xiao X."/>
            <person name="Sun B."/>
            <person name="Ma H."/>
        </authorList>
    </citation>
    <scope>NUCLEOTIDE SEQUENCE [LARGE SCALE GENOMIC DNA]</scope>
    <source>
        <strain evidence="5">Bin2_2</strain>
    </source>
</reference>
<feature type="domain" description="YbgF trimerisation" evidence="4">
    <location>
        <begin position="42"/>
        <end position="112"/>
    </location>
</feature>
<dbReference type="Gene3D" id="1.25.40.10">
    <property type="entry name" value="Tetratricopeptide repeat domain"/>
    <property type="match status" value="1"/>
</dbReference>
<evidence type="ECO:0000256" key="1">
    <source>
        <dbReference type="ARBA" id="ARBA00022729"/>
    </source>
</evidence>
<dbReference type="Pfam" id="PF16331">
    <property type="entry name" value="TolA_bind_tri"/>
    <property type="match status" value="1"/>
</dbReference>
<dbReference type="EMBL" id="JAAFGW010000060">
    <property type="protein sequence ID" value="NDP47829.1"/>
    <property type="molecule type" value="Genomic_DNA"/>
</dbReference>
<dbReference type="InterPro" id="IPR014162">
    <property type="entry name" value="CpoB_C"/>
</dbReference>
<comment type="subcellular location">
    <subcellularLocation>
        <location evidence="2">Periplasm</location>
    </subcellularLocation>
</comment>
<dbReference type="GO" id="GO:0030288">
    <property type="term" value="C:outer membrane-bounded periplasmic space"/>
    <property type="evidence" value="ECO:0007669"/>
    <property type="project" value="UniProtKB-UniRule"/>
</dbReference>
<keyword evidence="1 2" id="KW-0732">Signal</keyword>
<dbReference type="Pfam" id="PF13525">
    <property type="entry name" value="YfiO"/>
    <property type="match status" value="1"/>
</dbReference>
<comment type="similarity">
    <text evidence="2">Belongs to the CpoB family.</text>
</comment>
<dbReference type="GO" id="GO:0070206">
    <property type="term" value="P:protein trimerization"/>
    <property type="evidence" value="ECO:0007669"/>
    <property type="project" value="InterPro"/>
</dbReference>
<dbReference type="GO" id="GO:0043093">
    <property type="term" value="P:FtsZ-dependent cytokinesis"/>
    <property type="evidence" value="ECO:0007669"/>
    <property type="project" value="UniProtKB-UniRule"/>
</dbReference>
<keyword evidence="2" id="KW-0132">Cell division</keyword>
<keyword evidence="2" id="KW-0574">Periplasm</keyword>
<evidence type="ECO:0000256" key="2">
    <source>
        <dbReference type="HAMAP-Rule" id="MF_02066"/>
    </source>
</evidence>
<gene>
    <name evidence="5" type="primary">ybgF</name>
    <name evidence="2" type="synonym">cpoB</name>
    <name evidence="5" type="ORF">GZ085_05430</name>
</gene>
<dbReference type="InterPro" id="IPR034706">
    <property type="entry name" value="CpoB"/>
</dbReference>
<comment type="caution">
    <text evidence="5">The sequence shown here is derived from an EMBL/GenBank/DDBJ whole genome shotgun (WGS) entry which is preliminary data.</text>
</comment>
<keyword evidence="2" id="KW-0131">Cell cycle</keyword>
<keyword evidence="2" id="KW-0175">Coiled coil</keyword>
<evidence type="ECO:0000313" key="6">
    <source>
        <dbReference type="Proteomes" id="UP000483432"/>
    </source>
</evidence>
<dbReference type="InterPro" id="IPR032519">
    <property type="entry name" value="YbgF_tri"/>
</dbReference>
<proteinExistence type="inferred from homology"/>
<protein>
    <recommendedName>
        <fullName evidence="2">Cell division coordinator CpoB</fullName>
    </recommendedName>
</protein>
<dbReference type="InterPro" id="IPR011990">
    <property type="entry name" value="TPR-like_helical_dom_sf"/>
</dbReference>
<feature type="signal peptide" evidence="2">
    <location>
        <begin position="1"/>
        <end position="23"/>
    </location>
</feature>
<dbReference type="SUPFAM" id="SSF48452">
    <property type="entry name" value="TPR-like"/>
    <property type="match status" value="1"/>
</dbReference>
<feature type="coiled-coil region" evidence="2">
    <location>
        <begin position="33"/>
        <end position="80"/>
    </location>
</feature>
<evidence type="ECO:0000313" key="5">
    <source>
        <dbReference type="EMBL" id="NDP47829.1"/>
    </source>
</evidence>
<comment type="function">
    <text evidence="2">Mediates coordination of peptidoglycan synthesis and outer membrane constriction during cell division.</text>
</comment>
<feature type="chain" id="PRO_5029073954" description="Cell division coordinator CpoB" evidence="2">
    <location>
        <begin position="24"/>
        <end position="278"/>
    </location>
</feature>
<dbReference type="Proteomes" id="UP000483432">
    <property type="component" value="Unassembled WGS sequence"/>
</dbReference>
<evidence type="ECO:0000259" key="3">
    <source>
        <dbReference type="Pfam" id="PF13525"/>
    </source>
</evidence>
<dbReference type="NCBIfam" id="TIGR02795">
    <property type="entry name" value="tol_pal_ybgF"/>
    <property type="match status" value="1"/>
</dbReference>